<evidence type="ECO:0000313" key="11">
    <source>
        <dbReference type="EMBL" id="KAF8907334.1"/>
    </source>
</evidence>
<evidence type="ECO:0000256" key="4">
    <source>
        <dbReference type="ARBA" id="ARBA00023128"/>
    </source>
</evidence>
<dbReference type="PANTHER" id="PTHR11264">
    <property type="entry name" value="URACIL-DNA GLYCOSYLASE"/>
    <property type="match status" value="1"/>
</dbReference>
<evidence type="ECO:0000256" key="3">
    <source>
        <dbReference type="ARBA" id="ARBA00022801"/>
    </source>
</evidence>
<comment type="function">
    <text evidence="7 9">Excises uracil residues from the DNA which can arise as a result of misincorporation of dUMP residues by DNA polymerase or due to deamination of cytosine.</text>
</comment>
<dbReference type="SMART" id="SM00986">
    <property type="entry name" value="UDG"/>
    <property type="match status" value="1"/>
</dbReference>
<evidence type="ECO:0000256" key="7">
    <source>
        <dbReference type="HAMAP-Rule" id="MF_03166"/>
    </source>
</evidence>
<dbReference type="GO" id="GO:0005634">
    <property type="term" value="C:nucleus"/>
    <property type="evidence" value="ECO:0007669"/>
    <property type="project" value="UniProtKB-SubCell"/>
</dbReference>
<evidence type="ECO:0000256" key="1">
    <source>
        <dbReference type="ARBA" id="ARBA00008184"/>
    </source>
</evidence>
<dbReference type="Gene3D" id="3.40.470.10">
    <property type="entry name" value="Uracil-DNA glycosylase-like domain"/>
    <property type="match status" value="1"/>
</dbReference>
<dbReference type="GO" id="GO:0004844">
    <property type="term" value="F:uracil DNA N-glycosylase activity"/>
    <property type="evidence" value="ECO:0007669"/>
    <property type="project" value="UniProtKB-UniRule"/>
</dbReference>
<comment type="caution">
    <text evidence="11">The sequence shown here is derived from an EMBL/GenBank/DDBJ whole genome shotgun (WGS) entry which is preliminary data.</text>
</comment>
<comment type="similarity">
    <text evidence="1 7 9">Belongs to the uracil-DNA glycosylase (UDG) superfamily. UNG family.</text>
</comment>
<accession>A0A9P5NW54</accession>
<dbReference type="GO" id="GO:0005739">
    <property type="term" value="C:mitochondrion"/>
    <property type="evidence" value="ECO:0007669"/>
    <property type="project" value="UniProtKB-SubCell"/>
</dbReference>
<dbReference type="SUPFAM" id="SSF52141">
    <property type="entry name" value="Uracil-DNA glycosylase-like"/>
    <property type="match status" value="1"/>
</dbReference>
<keyword evidence="4 7" id="KW-0496">Mitochondrion</keyword>
<name>A0A9P5NW54_GYMJU</name>
<keyword evidence="2 7" id="KW-0227">DNA damage</keyword>
<sequence length="378" mass="41591">MTKDVTSLYLEDVDRGVFKKRPRSDSEEAEDGRAPNACLRVEKRQRTLFDMHFPRAQGKGDAKSSSAYELKQSCDSPKVSVDVNASALRLDQSALASGPLKLNAIPFSLSAYQESLSEKERSLLQLECETMGKSWLKVLKDEIKRPYFIALKEFLWKEGVRGIGDIPSMLRVYPPAKDIYSWSNATPLGKVKVVILGQDPYHGKGQAHGLCFSVHGGVAIPASLRNIYTEIKSEYPAFNIPSHGNLLAWANNGVLLLNSCLTVCEGEANSHANKGWEQFTDCILSMVDKYGGANLPSGVFVGGPSGFGRGVVFMAWGAYASKRVAKLDKKKHLILTSAHPSSFSANKGFLGNGHFKTANQWLAKRYGVESRVDWCSLH</sequence>
<evidence type="ECO:0000259" key="10">
    <source>
        <dbReference type="SMART" id="SM00986"/>
    </source>
</evidence>
<comment type="subcellular location">
    <subcellularLocation>
        <location evidence="7">Mitochondrion</location>
    </subcellularLocation>
    <subcellularLocation>
        <location evidence="7">Nucleus</location>
    </subcellularLocation>
</comment>
<dbReference type="Pfam" id="PF03167">
    <property type="entry name" value="UDG"/>
    <property type="match status" value="1"/>
</dbReference>
<feature type="active site" description="Proton acceptor" evidence="7 8">
    <location>
        <position position="199"/>
    </location>
</feature>
<keyword evidence="6 7" id="KW-0539">Nucleus</keyword>
<evidence type="ECO:0000256" key="5">
    <source>
        <dbReference type="ARBA" id="ARBA00023204"/>
    </source>
</evidence>
<dbReference type="EC" id="3.2.2.27" evidence="7 9"/>
<feature type="domain" description="Uracil-DNA glycosylase-like" evidence="10">
    <location>
        <begin position="184"/>
        <end position="362"/>
    </location>
</feature>
<dbReference type="InterPro" id="IPR002043">
    <property type="entry name" value="UDG_fam1"/>
</dbReference>
<dbReference type="AlphaFoldDB" id="A0A9P5NW54"/>
<keyword evidence="3 7" id="KW-0378">Hydrolase</keyword>
<evidence type="ECO:0000256" key="9">
    <source>
        <dbReference type="RuleBase" id="RU003780"/>
    </source>
</evidence>
<dbReference type="InterPro" id="IPR036895">
    <property type="entry name" value="Uracil-DNA_glycosylase-like_sf"/>
</dbReference>
<dbReference type="NCBIfam" id="TIGR00628">
    <property type="entry name" value="ung"/>
    <property type="match status" value="1"/>
</dbReference>
<evidence type="ECO:0000313" key="12">
    <source>
        <dbReference type="Proteomes" id="UP000724874"/>
    </source>
</evidence>
<keyword evidence="5 7" id="KW-0234">DNA repair</keyword>
<dbReference type="NCBIfam" id="NF003592">
    <property type="entry name" value="PRK05254.1-5"/>
    <property type="match status" value="1"/>
</dbReference>
<organism evidence="11 12">
    <name type="scientific">Gymnopilus junonius</name>
    <name type="common">Spectacular rustgill mushroom</name>
    <name type="synonym">Gymnopilus spectabilis subsp. junonius</name>
    <dbReference type="NCBI Taxonomy" id="109634"/>
    <lineage>
        <taxon>Eukaryota</taxon>
        <taxon>Fungi</taxon>
        <taxon>Dikarya</taxon>
        <taxon>Basidiomycota</taxon>
        <taxon>Agaricomycotina</taxon>
        <taxon>Agaricomycetes</taxon>
        <taxon>Agaricomycetidae</taxon>
        <taxon>Agaricales</taxon>
        <taxon>Agaricineae</taxon>
        <taxon>Hymenogastraceae</taxon>
        <taxon>Gymnopilus</taxon>
    </lineage>
</organism>
<dbReference type="CDD" id="cd10027">
    <property type="entry name" value="UDG-F1-like"/>
    <property type="match status" value="1"/>
</dbReference>
<dbReference type="OrthoDB" id="10031947at2759"/>
<dbReference type="GO" id="GO:0097510">
    <property type="term" value="P:base-excision repair, AP site formation via deaminated base removal"/>
    <property type="evidence" value="ECO:0007669"/>
    <property type="project" value="TreeGrafter"/>
</dbReference>
<dbReference type="Proteomes" id="UP000724874">
    <property type="component" value="Unassembled WGS sequence"/>
</dbReference>
<keyword evidence="12" id="KW-1185">Reference proteome</keyword>
<reference evidence="11" key="1">
    <citation type="submission" date="2020-11" db="EMBL/GenBank/DDBJ databases">
        <authorList>
            <consortium name="DOE Joint Genome Institute"/>
            <person name="Ahrendt S."/>
            <person name="Riley R."/>
            <person name="Andreopoulos W."/>
            <person name="LaButti K."/>
            <person name="Pangilinan J."/>
            <person name="Ruiz-duenas F.J."/>
            <person name="Barrasa J.M."/>
            <person name="Sanchez-Garcia M."/>
            <person name="Camarero S."/>
            <person name="Miyauchi S."/>
            <person name="Serrano A."/>
            <person name="Linde D."/>
            <person name="Babiker R."/>
            <person name="Drula E."/>
            <person name="Ayuso-Fernandez I."/>
            <person name="Pacheco R."/>
            <person name="Padilla G."/>
            <person name="Ferreira P."/>
            <person name="Barriuso J."/>
            <person name="Kellner H."/>
            <person name="Castanera R."/>
            <person name="Alfaro M."/>
            <person name="Ramirez L."/>
            <person name="Pisabarro A.G."/>
            <person name="Kuo A."/>
            <person name="Tritt A."/>
            <person name="Lipzen A."/>
            <person name="He G."/>
            <person name="Yan M."/>
            <person name="Ng V."/>
            <person name="Cullen D."/>
            <person name="Martin F."/>
            <person name="Rosso M.-N."/>
            <person name="Henrissat B."/>
            <person name="Hibbett D."/>
            <person name="Martinez A.T."/>
            <person name="Grigoriev I.V."/>
        </authorList>
    </citation>
    <scope>NUCLEOTIDE SEQUENCE</scope>
    <source>
        <strain evidence="11">AH 44721</strain>
    </source>
</reference>
<dbReference type="HAMAP" id="MF_00148">
    <property type="entry name" value="UDG"/>
    <property type="match status" value="1"/>
</dbReference>
<comment type="catalytic activity">
    <reaction evidence="7 9">
        <text>Hydrolyzes single-stranded DNA or mismatched double-stranded DNA and polynucleotides, releasing free uracil.</text>
        <dbReference type="EC" id="3.2.2.27"/>
    </reaction>
</comment>
<proteinExistence type="inferred from homology"/>
<dbReference type="EMBL" id="JADNYJ010000015">
    <property type="protein sequence ID" value="KAF8907334.1"/>
    <property type="molecule type" value="Genomic_DNA"/>
</dbReference>
<dbReference type="InterPro" id="IPR005122">
    <property type="entry name" value="Uracil-DNA_glycosylase-like"/>
</dbReference>
<evidence type="ECO:0000256" key="8">
    <source>
        <dbReference type="PROSITE-ProRule" id="PRU10072"/>
    </source>
</evidence>
<gene>
    <name evidence="7" type="primary">UNG1</name>
    <name evidence="11" type="ORF">CPB84DRAFT_1768951</name>
</gene>
<dbReference type="PROSITE" id="PS00130">
    <property type="entry name" value="U_DNA_GLYCOSYLASE"/>
    <property type="match status" value="1"/>
</dbReference>
<dbReference type="FunFam" id="3.40.470.10:FF:000007">
    <property type="entry name" value="Uracil-DNA glycosylase"/>
    <property type="match status" value="1"/>
</dbReference>
<dbReference type="InterPro" id="IPR018085">
    <property type="entry name" value="Ura-DNA_Glyclase_AS"/>
</dbReference>
<dbReference type="PANTHER" id="PTHR11264:SF0">
    <property type="entry name" value="URACIL-DNA GLYCOSYLASE"/>
    <property type="match status" value="1"/>
</dbReference>
<evidence type="ECO:0000256" key="2">
    <source>
        <dbReference type="ARBA" id="ARBA00022763"/>
    </source>
</evidence>
<protein>
    <recommendedName>
        <fullName evidence="7 9">Uracil-DNA glycosylase</fullName>
        <shortName evidence="7">UDG</shortName>
        <ecNumber evidence="7 9">3.2.2.27</ecNumber>
    </recommendedName>
</protein>
<dbReference type="SMART" id="SM00987">
    <property type="entry name" value="UreE_C"/>
    <property type="match status" value="1"/>
</dbReference>
<evidence type="ECO:0000256" key="6">
    <source>
        <dbReference type="ARBA" id="ARBA00023242"/>
    </source>
</evidence>